<feature type="region of interest" description="Disordered" evidence="1">
    <location>
        <begin position="470"/>
        <end position="499"/>
    </location>
</feature>
<feature type="compositionally biased region" description="Low complexity" evidence="1">
    <location>
        <begin position="47"/>
        <end position="66"/>
    </location>
</feature>
<reference evidence="3" key="1">
    <citation type="journal article" date="2018" name="Nat. Microbiol.">
        <title>Leveraging single-cell genomics to expand the fungal tree of life.</title>
        <authorList>
            <person name="Ahrendt S.R."/>
            <person name="Quandt C.A."/>
            <person name="Ciobanu D."/>
            <person name="Clum A."/>
            <person name="Salamov A."/>
            <person name="Andreopoulos B."/>
            <person name="Cheng J.F."/>
            <person name="Woyke T."/>
            <person name="Pelin A."/>
            <person name="Henrissat B."/>
            <person name="Reynolds N.K."/>
            <person name="Benny G.L."/>
            <person name="Smith M.E."/>
            <person name="James T.Y."/>
            <person name="Grigoriev I.V."/>
        </authorList>
    </citation>
    <scope>NUCLEOTIDE SEQUENCE [LARGE SCALE GENOMIC DNA]</scope>
    <source>
        <strain evidence="3">ATCC 52028</strain>
    </source>
</reference>
<name>A0A4P9XG83_9FUNG</name>
<accession>A0A4P9XG83</accession>
<feature type="compositionally biased region" description="Basic and acidic residues" evidence="1">
    <location>
        <begin position="123"/>
        <end position="135"/>
    </location>
</feature>
<feature type="compositionally biased region" description="Polar residues" evidence="1">
    <location>
        <begin position="94"/>
        <end position="108"/>
    </location>
</feature>
<feature type="compositionally biased region" description="Low complexity" evidence="1">
    <location>
        <begin position="482"/>
        <end position="495"/>
    </location>
</feature>
<keyword evidence="3" id="KW-1185">Reference proteome</keyword>
<feature type="compositionally biased region" description="Gly residues" evidence="1">
    <location>
        <begin position="678"/>
        <end position="687"/>
    </location>
</feature>
<feature type="compositionally biased region" description="Low complexity" evidence="1">
    <location>
        <begin position="392"/>
        <end position="401"/>
    </location>
</feature>
<feature type="compositionally biased region" description="Low complexity" evidence="1">
    <location>
        <begin position="355"/>
        <end position="365"/>
    </location>
</feature>
<dbReference type="EMBL" id="ML014112">
    <property type="protein sequence ID" value="RKP04241.1"/>
    <property type="molecule type" value="Genomic_DNA"/>
</dbReference>
<dbReference type="AlphaFoldDB" id="A0A4P9XG83"/>
<feature type="region of interest" description="Disordered" evidence="1">
    <location>
        <begin position="669"/>
        <end position="708"/>
    </location>
</feature>
<feature type="region of interest" description="Disordered" evidence="1">
    <location>
        <begin position="34"/>
        <end position="74"/>
    </location>
</feature>
<feature type="region of interest" description="Disordered" evidence="1">
    <location>
        <begin position="94"/>
        <end position="137"/>
    </location>
</feature>
<dbReference type="Proteomes" id="UP000274922">
    <property type="component" value="Unassembled WGS sequence"/>
</dbReference>
<organism evidence="2 3">
    <name type="scientific">Caulochytrium protostelioides</name>
    <dbReference type="NCBI Taxonomy" id="1555241"/>
    <lineage>
        <taxon>Eukaryota</taxon>
        <taxon>Fungi</taxon>
        <taxon>Fungi incertae sedis</taxon>
        <taxon>Chytridiomycota</taxon>
        <taxon>Chytridiomycota incertae sedis</taxon>
        <taxon>Chytridiomycetes</taxon>
        <taxon>Caulochytriales</taxon>
        <taxon>Caulochytriaceae</taxon>
        <taxon>Caulochytrium</taxon>
    </lineage>
</organism>
<sequence length="824" mass="84223">MHAHELAAGLDDPVEELLFDPMHLMQPASDLSALRAASADVRRADAAGDAQDAQDAQADGGAQVSDSRSERDDAGINVEADHVTLAFYSMLSQNDSSMPSMQPAPQKTSGPSPSGSVSPAASKRAETAATARDDTLSATADEDMLSLATLGLAFPASAMSASGDMPASGYAVQPSSLPQQAMRSQADGLAVAGPTVHEVPLVAPQPTRHILLDQMHATVKPLNPPQALSALPDGLEAMQTANSAVAAATSDSYAAMVYASTLGLDCWTPYAQQLPLGAGLSVGSSPMHDAMSGAMGPGAWNPSLHLLGPLSSALPSPSPAALLESPVPSIPGDYASAMPPPRFAVGISAAAAAPSTAQASPSPTAAKRRSHQLSRIATTSASPSLYARDTNPASPLSLPGSAAGGAAGASSGRTAFAPLLSPSSPFYRPVAGPERSSPLGVGHRGGAGARAAAAAPYGAAGGRHAGLLGQGMASPHDEDSRSMASSTAAATVVSAPPHADSEQAMHQMMAAVAASAHPNSTPHGDLDLLALSETTTLQQQHYHRHQLQLQQHHLQQQLQQQQQQQHLQQQHQQTLIALQQDALAAHASSTSPYAQPGDSPLAMTWPAHPGNEYAHQPYFRLMPMSPMSPMTPASPDLAYAYFMSANGGAAAAPNSLGHGFHAAYATSGAPSTALGHRSSGGDGGGGGGRRRESWRPAAGARRRRPTRTPTDLHAIASGIAPIVTTFTGGGAAPSLGACPASTGSKSNQSLNSVARSTRSLSADPLELSPSVGLPDLIRQNERVREAMSQGRIERERQERESEDALQTLMALMGASAATAATASS</sequence>
<feature type="compositionally biased region" description="Low complexity" evidence="1">
    <location>
        <begin position="109"/>
        <end position="122"/>
    </location>
</feature>
<feature type="compositionally biased region" description="Polar residues" evidence="1">
    <location>
        <begin position="373"/>
        <end position="383"/>
    </location>
</feature>
<feature type="region of interest" description="Disordered" evidence="1">
    <location>
        <begin position="355"/>
        <end position="411"/>
    </location>
</feature>
<feature type="compositionally biased region" description="Polar residues" evidence="1">
    <location>
        <begin position="173"/>
        <end position="183"/>
    </location>
</feature>
<dbReference type="STRING" id="1555241.A0A4P9XG83"/>
<proteinExistence type="predicted"/>
<evidence type="ECO:0000313" key="2">
    <source>
        <dbReference type="EMBL" id="RKP04241.1"/>
    </source>
</evidence>
<evidence type="ECO:0000313" key="3">
    <source>
        <dbReference type="Proteomes" id="UP000274922"/>
    </source>
</evidence>
<feature type="region of interest" description="Disordered" evidence="1">
    <location>
        <begin position="166"/>
        <end position="185"/>
    </location>
</feature>
<evidence type="ECO:0000256" key="1">
    <source>
        <dbReference type="SAM" id="MobiDB-lite"/>
    </source>
</evidence>
<gene>
    <name evidence="2" type="ORF">CXG81DRAFT_16370</name>
</gene>
<protein>
    <submittedName>
        <fullName evidence="2">Uncharacterized protein</fullName>
    </submittedName>
</protein>